<keyword evidence="1" id="KW-0472">Membrane</keyword>
<feature type="transmembrane region" description="Helical" evidence="1">
    <location>
        <begin position="52"/>
        <end position="74"/>
    </location>
</feature>
<protein>
    <submittedName>
        <fullName evidence="2">Mercuric transport protein</fullName>
    </submittedName>
</protein>
<proteinExistence type="predicted"/>
<feature type="transmembrane region" description="Helical" evidence="1">
    <location>
        <begin position="20"/>
        <end position="46"/>
    </location>
</feature>
<dbReference type="NCBIfam" id="NF010318">
    <property type="entry name" value="PRK13755.1"/>
    <property type="match status" value="1"/>
</dbReference>
<dbReference type="EMBL" id="KU254577">
    <property type="protein sequence ID" value="AMP35874.1"/>
    <property type="molecule type" value="Genomic_DNA"/>
</dbReference>
<dbReference type="GO" id="GO:0016020">
    <property type="term" value="C:membrane"/>
    <property type="evidence" value="ECO:0007669"/>
    <property type="project" value="InterPro"/>
</dbReference>
<geneLocation type="plasmid" evidence="2">
    <name>pHN39-SIM</name>
</geneLocation>
<organism evidence="2">
    <name type="scientific">Pseudomonas aeruginosa</name>
    <dbReference type="NCBI Taxonomy" id="287"/>
    <lineage>
        <taxon>Bacteria</taxon>
        <taxon>Pseudomonadati</taxon>
        <taxon>Pseudomonadota</taxon>
        <taxon>Gammaproteobacteria</taxon>
        <taxon>Pseudomonadales</taxon>
        <taxon>Pseudomonadaceae</taxon>
        <taxon>Pseudomonas</taxon>
    </lineage>
</organism>
<dbReference type="GO" id="GO:0015097">
    <property type="term" value="F:mercury ion transmembrane transporter activity"/>
    <property type="evidence" value="ECO:0007669"/>
    <property type="project" value="InterPro"/>
</dbReference>
<gene>
    <name evidence="2" type="primary">merC</name>
</gene>
<dbReference type="NCBIfam" id="NF033784">
    <property type="entry name" value="transport_merC"/>
    <property type="match status" value="1"/>
</dbReference>
<keyword evidence="2" id="KW-0614">Plasmid</keyword>
<dbReference type="Pfam" id="PF03203">
    <property type="entry name" value="MerC"/>
    <property type="match status" value="1"/>
</dbReference>
<evidence type="ECO:0000256" key="1">
    <source>
        <dbReference type="SAM" id="Phobius"/>
    </source>
</evidence>
<accession>A0A3G1DGT5</accession>
<keyword evidence="1" id="KW-0812">Transmembrane</keyword>
<keyword evidence="1" id="KW-1133">Transmembrane helix</keyword>
<dbReference type="AlphaFoldDB" id="A0A3G1DGT5"/>
<feature type="transmembrane region" description="Helical" evidence="1">
    <location>
        <begin position="86"/>
        <end position="102"/>
    </location>
</feature>
<reference evidence="2" key="1">
    <citation type="submission" date="2015-12" db="EMBL/GenBank/DDBJ databases">
        <title>The first report of fully sequenced SIM-encoding plasmid pHN39-SIM.</title>
        <authorList>
            <person name="Sun F."/>
            <person name="Zhou D."/>
            <person name="Wang Q."/>
            <person name="Feng J."/>
            <person name="Feng W."/>
            <person name="Luo W."/>
            <person name="Zhang D."/>
            <person name="Chen Y."/>
            <person name="Qiu X."/>
            <person name="Yin Z."/>
            <person name="Chen W."/>
            <person name="Xia P."/>
        </authorList>
    </citation>
    <scope>NUCLEOTIDE SEQUENCE</scope>
    <source>
        <strain evidence="2">HN39</strain>
        <plasmid evidence="2">pHN39-SIM</plasmid>
    </source>
</reference>
<name>A0A3G1DGT5_PSEAI</name>
<sequence>MANPFNLFTRIGDKAGSVGVLISAIGCASCFPALAGLGAAIGLGFLSQWEGLFITTLLPLFAGVALLVNALGWFSHRQWRRAAPGLIGPALVLIAVYLMLAHGWRSGWLLYIGLASCLGCPSGISCRPPTAVAPRRPVRLRQNEGITL</sequence>
<dbReference type="InterPro" id="IPR004891">
    <property type="entry name" value="Mercury-R_MerC"/>
</dbReference>
<evidence type="ECO:0000313" key="2">
    <source>
        <dbReference type="EMBL" id="AMP35874.1"/>
    </source>
</evidence>